<dbReference type="InterPro" id="IPR000182">
    <property type="entry name" value="GNAT_dom"/>
</dbReference>
<dbReference type="EMBL" id="FNQB01000002">
    <property type="protein sequence ID" value="SDZ31339.1"/>
    <property type="molecule type" value="Genomic_DNA"/>
</dbReference>
<keyword evidence="2" id="KW-0012">Acyltransferase</keyword>
<dbReference type="Proteomes" id="UP000199632">
    <property type="component" value="Unassembled WGS sequence"/>
</dbReference>
<dbReference type="PROSITE" id="PS51186">
    <property type="entry name" value="GNAT"/>
    <property type="match status" value="1"/>
</dbReference>
<dbReference type="OrthoDB" id="9802340at2"/>
<dbReference type="AlphaFoldDB" id="A0A1H3S2D9"/>
<dbReference type="InterPro" id="IPR050832">
    <property type="entry name" value="Bact_Acetyltransf"/>
</dbReference>
<dbReference type="GO" id="GO:0016747">
    <property type="term" value="F:acyltransferase activity, transferring groups other than amino-acyl groups"/>
    <property type="evidence" value="ECO:0007669"/>
    <property type="project" value="InterPro"/>
</dbReference>
<dbReference type="PANTHER" id="PTHR43877:SF1">
    <property type="entry name" value="ACETYLTRANSFERASE"/>
    <property type="match status" value="1"/>
</dbReference>
<dbReference type="Pfam" id="PF00583">
    <property type="entry name" value="Acetyltransf_1"/>
    <property type="match status" value="1"/>
</dbReference>
<dbReference type="PANTHER" id="PTHR43877">
    <property type="entry name" value="AMINOALKYLPHOSPHONATE N-ACETYLTRANSFERASE-RELATED-RELATED"/>
    <property type="match status" value="1"/>
</dbReference>
<dbReference type="InterPro" id="IPR016181">
    <property type="entry name" value="Acyl_CoA_acyltransferase"/>
</dbReference>
<name>A0A1H3S2D9_9ACTN</name>
<dbReference type="SUPFAM" id="SSF55729">
    <property type="entry name" value="Acyl-CoA N-acyltransferases (Nat)"/>
    <property type="match status" value="1"/>
</dbReference>
<accession>A0A1H3S2D9</accession>
<proteinExistence type="predicted"/>
<evidence type="ECO:0000313" key="5">
    <source>
        <dbReference type="Proteomes" id="UP000199632"/>
    </source>
</evidence>
<keyword evidence="1 4" id="KW-0808">Transferase</keyword>
<evidence type="ECO:0000256" key="2">
    <source>
        <dbReference type="ARBA" id="ARBA00023315"/>
    </source>
</evidence>
<evidence type="ECO:0000256" key="1">
    <source>
        <dbReference type="ARBA" id="ARBA00022679"/>
    </source>
</evidence>
<dbReference type="STRING" id="137265.SAMN05421684_4412"/>
<sequence length="145" mass="16185">MAARRVRRADADDGARLAGLMSAFLDLDTAGLATHGHSVDAVLASENHIVFVATNDDELVGFVTASYRRVAREPHLICEIDELYVSPEERRDGIASRLVEAVAEEARNRRCARLYVASNNKRRDGHAFYERVGFDPYGGHFRIKL</sequence>
<organism evidence="4 5">
    <name type="scientific">Asanoa ishikariensis</name>
    <dbReference type="NCBI Taxonomy" id="137265"/>
    <lineage>
        <taxon>Bacteria</taxon>
        <taxon>Bacillati</taxon>
        <taxon>Actinomycetota</taxon>
        <taxon>Actinomycetes</taxon>
        <taxon>Micromonosporales</taxon>
        <taxon>Micromonosporaceae</taxon>
        <taxon>Asanoa</taxon>
    </lineage>
</organism>
<dbReference type="RefSeq" id="WP_143049836.1">
    <property type="nucleotide sequence ID" value="NZ_BOND01000020.1"/>
</dbReference>
<feature type="domain" description="N-acetyltransferase" evidence="3">
    <location>
        <begin position="4"/>
        <end position="145"/>
    </location>
</feature>
<gene>
    <name evidence="4" type="ORF">SAMN05421684_4412</name>
</gene>
<dbReference type="Gene3D" id="3.40.630.30">
    <property type="match status" value="1"/>
</dbReference>
<reference evidence="5" key="1">
    <citation type="submission" date="2016-10" db="EMBL/GenBank/DDBJ databases">
        <authorList>
            <person name="Varghese N."/>
            <person name="Submissions S."/>
        </authorList>
    </citation>
    <scope>NUCLEOTIDE SEQUENCE [LARGE SCALE GENOMIC DNA]</scope>
    <source>
        <strain evidence="5">DSM 44718</strain>
    </source>
</reference>
<evidence type="ECO:0000259" key="3">
    <source>
        <dbReference type="PROSITE" id="PS51186"/>
    </source>
</evidence>
<dbReference type="CDD" id="cd04301">
    <property type="entry name" value="NAT_SF"/>
    <property type="match status" value="1"/>
</dbReference>
<evidence type="ECO:0000313" key="4">
    <source>
        <dbReference type="EMBL" id="SDZ31339.1"/>
    </source>
</evidence>
<keyword evidence="5" id="KW-1185">Reference proteome</keyword>
<protein>
    <submittedName>
        <fullName evidence="4">Acetyltransferase (GNAT) family protein</fullName>
    </submittedName>
</protein>